<sequence>MMSDLTVVMYHYVRRIHDSRYPGIKGLEFDLFLEQVAYIKKNYTPITIEQAIHSFESGEKLPNHAILLTFDDAYSDHFINVYPVLKKNNIQGCFYAPAKAITENIILDVNKLHFILSSCKDLSKIINHIKILLEKERKNHNIKNFDEYYSELAIANRFDSANTIFIKRLLQVALPEPIRNRICDHLFKYYVEIDEKSFSKELYMNKFQLEHMINDGMHVGAHGYDHYWWNKLTDSELNQEIELSLHFLNTIGADNQNWTACYPYGSSSDNVVNKLGKMGCKIAFTTQVDIANINSNHRLLIPRLDTNDLPKHRDAKNNKWFK</sequence>
<dbReference type="InterPro" id="IPR051398">
    <property type="entry name" value="Polysacch_Deacetylase"/>
</dbReference>
<dbReference type="EMBL" id="CP011104">
    <property type="protein sequence ID" value="AKH63222.1"/>
    <property type="molecule type" value="Genomic_DNA"/>
</dbReference>
<dbReference type="PANTHER" id="PTHR34216">
    <property type="match status" value="1"/>
</dbReference>
<dbReference type="GO" id="GO:0005975">
    <property type="term" value="P:carbohydrate metabolic process"/>
    <property type="evidence" value="ECO:0007669"/>
    <property type="project" value="InterPro"/>
</dbReference>
<reference evidence="4 5" key="1">
    <citation type="journal article" date="2015" name="J. Biotechnol.">
        <title>Complete genome sequence of Photorhabdus temperata subsp. thracensis 39-8(T), an entomopathogenic bacterium for the improved commercial bioinsecticide.</title>
        <authorList>
            <person name="Kwak Y."/>
            <person name="Shin J.H."/>
        </authorList>
    </citation>
    <scope>NUCLEOTIDE SEQUENCE [LARGE SCALE GENOMIC DNA]</scope>
    <source>
        <strain evidence="4 5">DSM 15199</strain>
    </source>
</reference>
<gene>
    <name evidence="4" type="ORF">VY86_07600</name>
</gene>
<proteinExistence type="predicted"/>
<dbReference type="GO" id="GO:0016810">
    <property type="term" value="F:hydrolase activity, acting on carbon-nitrogen (but not peptide) bonds"/>
    <property type="evidence" value="ECO:0007669"/>
    <property type="project" value="InterPro"/>
</dbReference>
<dbReference type="Proteomes" id="UP000034866">
    <property type="component" value="Chromosome"/>
</dbReference>
<reference evidence="5" key="2">
    <citation type="submission" date="2015-03" db="EMBL/GenBank/DDBJ databases">
        <title>Genome sequence of Azospirillum thiophilum strain DSM 21654T.</title>
        <authorList>
            <person name="Kwak Y."/>
            <person name="Shin J.-H."/>
        </authorList>
    </citation>
    <scope>NUCLEOTIDE SEQUENCE [LARGE SCALE GENOMIC DNA]</scope>
    <source>
        <strain evidence="5">DSM 15199</strain>
    </source>
</reference>
<dbReference type="SUPFAM" id="SSF88713">
    <property type="entry name" value="Glycoside hydrolase/deacetylase"/>
    <property type="match status" value="1"/>
</dbReference>
<accession>A0A0F7LN42</accession>
<dbReference type="GO" id="GO:0005576">
    <property type="term" value="C:extracellular region"/>
    <property type="evidence" value="ECO:0007669"/>
    <property type="project" value="UniProtKB-SubCell"/>
</dbReference>
<evidence type="ECO:0000256" key="1">
    <source>
        <dbReference type="ARBA" id="ARBA00004613"/>
    </source>
</evidence>
<evidence type="ECO:0000256" key="2">
    <source>
        <dbReference type="ARBA" id="ARBA00022729"/>
    </source>
</evidence>
<evidence type="ECO:0000313" key="4">
    <source>
        <dbReference type="EMBL" id="AKH63222.1"/>
    </source>
</evidence>
<dbReference type="STRING" id="230089.VY86_07600"/>
<organism evidence="4 5">
    <name type="scientific">Photorhabdus thracensis</name>
    <dbReference type="NCBI Taxonomy" id="230089"/>
    <lineage>
        <taxon>Bacteria</taxon>
        <taxon>Pseudomonadati</taxon>
        <taxon>Pseudomonadota</taxon>
        <taxon>Gammaproteobacteria</taxon>
        <taxon>Enterobacterales</taxon>
        <taxon>Morganellaceae</taxon>
        <taxon>Photorhabdus</taxon>
    </lineage>
</organism>
<keyword evidence="2" id="KW-0732">Signal</keyword>
<protein>
    <submittedName>
        <fullName evidence="4">Polysaccharide deacetylase</fullName>
    </submittedName>
</protein>
<dbReference type="KEGG" id="ptt:VY86_07600"/>
<name>A0A0F7LN42_9GAMM</name>
<evidence type="ECO:0000259" key="3">
    <source>
        <dbReference type="PROSITE" id="PS51677"/>
    </source>
</evidence>
<dbReference type="OrthoDB" id="9814639at2"/>
<dbReference type="AlphaFoldDB" id="A0A0F7LN42"/>
<dbReference type="InterPro" id="IPR002509">
    <property type="entry name" value="NODB_dom"/>
</dbReference>
<keyword evidence="5" id="KW-1185">Reference proteome</keyword>
<dbReference type="PROSITE" id="PS51677">
    <property type="entry name" value="NODB"/>
    <property type="match status" value="1"/>
</dbReference>
<dbReference type="Gene3D" id="3.20.20.370">
    <property type="entry name" value="Glycoside hydrolase/deacetylase"/>
    <property type="match status" value="1"/>
</dbReference>
<dbReference type="PANTHER" id="PTHR34216:SF3">
    <property type="entry name" value="POLY-BETA-1,6-N-ACETYL-D-GLUCOSAMINE N-DEACETYLASE"/>
    <property type="match status" value="1"/>
</dbReference>
<evidence type="ECO:0000313" key="5">
    <source>
        <dbReference type="Proteomes" id="UP000034866"/>
    </source>
</evidence>
<feature type="domain" description="NodB homology" evidence="3">
    <location>
        <begin position="64"/>
        <end position="322"/>
    </location>
</feature>
<dbReference type="PATRIC" id="fig|230089.6.peg.1675"/>
<dbReference type="Pfam" id="PF01522">
    <property type="entry name" value="Polysacc_deac_1"/>
    <property type="match status" value="2"/>
</dbReference>
<dbReference type="CDD" id="cd10971">
    <property type="entry name" value="CE4_DAC_u2_5s"/>
    <property type="match status" value="1"/>
</dbReference>
<dbReference type="InterPro" id="IPR011330">
    <property type="entry name" value="Glyco_hydro/deAcase_b/a-brl"/>
</dbReference>
<comment type="subcellular location">
    <subcellularLocation>
        <location evidence="1">Secreted</location>
    </subcellularLocation>
</comment>